<dbReference type="SMART" id="SM00382">
    <property type="entry name" value="AAA"/>
    <property type="match status" value="1"/>
</dbReference>
<dbReference type="InterPro" id="IPR052040">
    <property type="entry name" value="GTPase/Isobutyryl-CoA_mutase"/>
</dbReference>
<dbReference type="AlphaFoldDB" id="A0A0T5P306"/>
<dbReference type="GO" id="GO:0005525">
    <property type="term" value="F:GTP binding"/>
    <property type="evidence" value="ECO:0007669"/>
    <property type="project" value="UniProtKB-KW"/>
</dbReference>
<keyword evidence="4" id="KW-0342">GTP-binding</keyword>
<dbReference type="OrthoDB" id="9778292at2"/>
<accession>A0A0T5P306</accession>
<dbReference type="STRING" id="540747.SAMN04488031_106168"/>
<evidence type="ECO:0000313" key="8">
    <source>
        <dbReference type="EMBL" id="QEW25280.1"/>
    </source>
</evidence>
<dbReference type="NCBIfam" id="TIGR00750">
    <property type="entry name" value="lao"/>
    <property type="match status" value="1"/>
</dbReference>
<dbReference type="Pfam" id="PF03308">
    <property type="entry name" value="MeaB"/>
    <property type="match status" value="1"/>
</dbReference>
<evidence type="ECO:0000256" key="5">
    <source>
        <dbReference type="ARBA" id="ARBA00023186"/>
    </source>
</evidence>
<dbReference type="EMBL" id="LAXI01000021">
    <property type="protein sequence ID" value="KRS15528.1"/>
    <property type="molecule type" value="Genomic_DNA"/>
</dbReference>
<dbReference type="Gene3D" id="3.40.50.300">
    <property type="entry name" value="P-loop containing nucleotide triphosphate hydrolases"/>
    <property type="match status" value="1"/>
</dbReference>
<feature type="domain" description="AAA+ ATPase" evidence="6">
    <location>
        <begin position="51"/>
        <end position="195"/>
    </location>
</feature>
<dbReference type="PANTHER" id="PTHR43087">
    <property type="entry name" value="LYSINE/ARGININE/ORNITHINE TRANSPORT SYSTEM KINASE"/>
    <property type="match status" value="1"/>
</dbReference>
<dbReference type="EMBL" id="CP031598">
    <property type="protein sequence ID" value="QEW25280.1"/>
    <property type="molecule type" value="Genomic_DNA"/>
</dbReference>
<keyword evidence="2" id="KW-0547">Nucleotide-binding</keyword>
<comment type="similarity">
    <text evidence="1">Belongs to the SIMIBI class G3E GTPase family. ArgK/MeaB subfamily.</text>
</comment>
<reference evidence="7 9" key="1">
    <citation type="submission" date="2015-04" db="EMBL/GenBank/DDBJ databases">
        <title>The draft genome sequence of Roseovarius indicus B108T.</title>
        <authorList>
            <person name="Li G."/>
            <person name="Lai Q."/>
            <person name="Shao Z."/>
            <person name="Yan P."/>
        </authorList>
    </citation>
    <scope>NUCLEOTIDE SEQUENCE [LARGE SCALE GENOMIC DNA]</scope>
    <source>
        <strain evidence="7 9">B108</strain>
    </source>
</reference>
<dbReference type="Proteomes" id="UP000051401">
    <property type="component" value="Unassembled WGS sequence"/>
</dbReference>
<evidence type="ECO:0000256" key="2">
    <source>
        <dbReference type="ARBA" id="ARBA00022741"/>
    </source>
</evidence>
<reference evidence="8 10" key="2">
    <citation type="submission" date="2018-08" db="EMBL/GenBank/DDBJ databases">
        <title>Genetic Globetrotter - A new plasmid hitch-hiking vast phylogenetic and geographic distances.</title>
        <authorList>
            <person name="Vollmers J."/>
            <person name="Petersen J."/>
        </authorList>
    </citation>
    <scope>NUCLEOTIDE SEQUENCE [LARGE SCALE GENOMIC DNA]</scope>
    <source>
        <strain evidence="8 10">DSM 26383</strain>
    </source>
</reference>
<dbReference type="SUPFAM" id="SSF52540">
    <property type="entry name" value="P-loop containing nucleoside triphosphate hydrolases"/>
    <property type="match status" value="1"/>
</dbReference>
<dbReference type="EC" id="3.6.-.-" evidence="8"/>
<dbReference type="Proteomes" id="UP000325785">
    <property type="component" value="Chromosome"/>
</dbReference>
<organism evidence="7 9">
    <name type="scientific">Roseovarius indicus</name>
    <dbReference type="NCBI Taxonomy" id="540747"/>
    <lineage>
        <taxon>Bacteria</taxon>
        <taxon>Pseudomonadati</taxon>
        <taxon>Pseudomonadota</taxon>
        <taxon>Alphaproteobacteria</taxon>
        <taxon>Rhodobacterales</taxon>
        <taxon>Roseobacteraceae</taxon>
        <taxon>Roseovarius</taxon>
    </lineage>
</organism>
<proteinExistence type="inferred from homology"/>
<evidence type="ECO:0000259" key="6">
    <source>
        <dbReference type="SMART" id="SM00382"/>
    </source>
</evidence>
<evidence type="ECO:0000313" key="9">
    <source>
        <dbReference type="Proteomes" id="UP000051401"/>
    </source>
</evidence>
<dbReference type="PANTHER" id="PTHR43087:SF1">
    <property type="entry name" value="LAO_AO TRANSPORT SYSTEM ATPASE"/>
    <property type="match status" value="1"/>
</dbReference>
<dbReference type="RefSeq" id="WP_057820060.1">
    <property type="nucleotide sequence ID" value="NZ_CP031598.1"/>
</dbReference>
<keyword evidence="9" id="KW-1185">Reference proteome</keyword>
<evidence type="ECO:0000256" key="1">
    <source>
        <dbReference type="ARBA" id="ARBA00009625"/>
    </source>
</evidence>
<evidence type="ECO:0000256" key="3">
    <source>
        <dbReference type="ARBA" id="ARBA00022801"/>
    </source>
</evidence>
<evidence type="ECO:0000256" key="4">
    <source>
        <dbReference type="ARBA" id="ARBA00023134"/>
    </source>
</evidence>
<dbReference type="InterPro" id="IPR027417">
    <property type="entry name" value="P-loop_NTPase"/>
</dbReference>
<sequence length="315" mass="32283">MDDGIARRADRIAEAVRRGEPAALGRALSLVEGGGALGNALSARFRDSAGSARLVGVTGPPGSGKSTLVDALIGEWRSREKRVAVLAVDPVSPRTGGAVLGDRTRMGERSLDDDVFIRSVSARGHLGGLCAAARGMVAAMEAAGWDLIVLETVGAGQSETEVAEIADCTLVVSAPGLGDELQAIKAGILEIGNILVVNKCDRPGAGETARDLSAMLKLRQGEAARVPVVQVSATTGEGIGTLAAEIDTRLAATRRGPPGTVPARPSPDFGGYVCAGLPDTEDPALAALFRRAASDPELAQRLLELAGSQKKPSGR</sequence>
<gene>
    <name evidence="8" type="primary">argK</name>
    <name evidence="8" type="ORF">RIdsm_01066</name>
    <name evidence="7" type="ORF">XM52_23205</name>
</gene>
<evidence type="ECO:0000313" key="10">
    <source>
        <dbReference type="Proteomes" id="UP000325785"/>
    </source>
</evidence>
<protein>
    <submittedName>
        <fullName evidence="8">Putative GTPase ArgK</fullName>
        <ecNumber evidence="8">3.6.-.-</ecNumber>
    </submittedName>
</protein>
<name>A0A0T5P306_9RHOB</name>
<dbReference type="InterPro" id="IPR005129">
    <property type="entry name" value="GTPase_ArgK"/>
</dbReference>
<keyword evidence="5" id="KW-0143">Chaperone</keyword>
<dbReference type="GO" id="GO:0003924">
    <property type="term" value="F:GTPase activity"/>
    <property type="evidence" value="ECO:0007669"/>
    <property type="project" value="InterPro"/>
</dbReference>
<dbReference type="InterPro" id="IPR003593">
    <property type="entry name" value="AAA+_ATPase"/>
</dbReference>
<dbReference type="KEGG" id="rid:RIdsm_01066"/>
<evidence type="ECO:0000313" key="7">
    <source>
        <dbReference type="EMBL" id="KRS15528.1"/>
    </source>
</evidence>
<keyword evidence="3 8" id="KW-0378">Hydrolase</keyword>
<dbReference type="PATRIC" id="fig|540747.5.peg.2999"/>